<evidence type="ECO:0000259" key="11">
    <source>
        <dbReference type="Pfam" id="PF00999"/>
    </source>
</evidence>
<keyword evidence="7" id="KW-0406">Ion transport</keyword>
<feature type="transmembrane region" description="Helical" evidence="10">
    <location>
        <begin position="63"/>
        <end position="84"/>
    </location>
</feature>
<evidence type="ECO:0000256" key="6">
    <source>
        <dbReference type="ARBA" id="ARBA00022989"/>
    </source>
</evidence>
<proteinExistence type="inferred from homology"/>
<evidence type="ECO:0000256" key="8">
    <source>
        <dbReference type="ARBA" id="ARBA00023136"/>
    </source>
</evidence>
<keyword evidence="6 10" id="KW-1133">Transmembrane helix</keyword>
<dbReference type="GO" id="GO:0016020">
    <property type="term" value="C:membrane"/>
    <property type="evidence" value="ECO:0007669"/>
    <property type="project" value="UniProtKB-SubCell"/>
</dbReference>
<sequence>MANVGLLYFLFLVGVEMDIMVVRKTGKRALTIDIGGMVLPFLIGAAFSFSMHRSEDHLGQGTYILFLGVALSVTAFPVLARILAELKLINTEIGRIYMSAALVNDMFAWILLALAIALAESDKTSFASLSVMISSAVLSLFASLL</sequence>
<dbReference type="PANTHER" id="PTHR32468">
    <property type="entry name" value="CATION/H + ANTIPORTER"/>
    <property type="match status" value="1"/>
</dbReference>
<dbReference type="PANTHER" id="PTHR32468:SF26">
    <property type="entry name" value="CATION_H(+) ANTIPORTER 15"/>
    <property type="match status" value="1"/>
</dbReference>
<keyword evidence="3" id="KW-0633">Potassium transport</keyword>
<accession>A0ABD1C5W0</accession>
<evidence type="ECO:0000256" key="5">
    <source>
        <dbReference type="ARBA" id="ARBA00022958"/>
    </source>
</evidence>
<evidence type="ECO:0000256" key="10">
    <source>
        <dbReference type="SAM" id="Phobius"/>
    </source>
</evidence>
<protein>
    <submittedName>
        <fullName evidence="12">Cation/H(+) antiporter 15</fullName>
    </submittedName>
</protein>
<keyword evidence="4 10" id="KW-0812">Transmembrane</keyword>
<feature type="transmembrane region" description="Helical" evidence="10">
    <location>
        <begin position="96"/>
        <end position="119"/>
    </location>
</feature>
<evidence type="ECO:0000313" key="13">
    <source>
        <dbReference type="Proteomes" id="UP001558713"/>
    </source>
</evidence>
<feature type="domain" description="Cation/H+ exchanger transmembrane" evidence="11">
    <location>
        <begin position="1"/>
        <end position="141"/>
    </location>
</feature>
<feature type="transmembrane region" description="Helical" evidence="10">
    <location>
        <begin position="6"/>
        <end position="22"/>
    </location>
</feature>
<dbReference type="Gene3D" id="1.20.1530.20">
    <property type="match status" value="1"/>
</dbReference>
<dbReference type="Proteomes" id="UP001558713">
    <property type="component" value="Unassembled WGS sequence"/>
</dbReference>
<dbReference type="InterPro" id="IPR038770">
    <property type="entry name" value="Na+/solute_symporter_sf"/>
</dbReference>
<evidence type="ECO:0000256" key="3">
    <source>
        <dbReference type="ARBA" id="ARBA00022538"/>
    </source>
</evidence>
<dbReference type="InterPro" id="IPR006153">
    <property type="entry name" value="Cation/H_exchanger_TM"/>
</dbReference>
<keyword evidence="13" id="KW-1185">Reference proteome</keyword>
<evidence type="ECO:0000256" key="1">
    <source>
        <dbReference type="ARBA" id="ARBA00004141"/>
    </source>
</evidence>
<evidence type="ECO:0000256" key="4">
    <source>
        <dbReference type="ARBA" id="ARBA00022692"/>
    </source>
</evidence>
<dbReference type="InterPro" id="IPR050794">
    <property type="entry name" value="CPA2_transporter"/>
</dbReference>
<keyword evidence="2" id="KW-0813">Transport</keyword>
<comment type="caution">
    <text evidence="12">The sequence shown here is derived from an EMBL/GenBank/DDBJ whole genome shotgun (WGS) entry which is preliminary data.</text>
</comment>
<feature type="transmembrane region" description="Helical" evidence="10">
    <location>
        <begin position="29"/>
        <end position="51"/>
    </location>
</feature>
<dbReference type="Pfam" id="PF00999">
    <property type="entry name" value="Na_H_Exchanger"/>
    <property type="match status" value="1"/>
</dbReference>
<keyword evidence="8 10" id="KW-0472">Membrane</keyword>
<evidence type="ECO:0000256" key="7">
    <source>
        <dbReference type="ARBA" id="ARBA00023065"/>
    </source>
</evidence>
<evidence type="ECO:0000313" key="12">
    <source>
        <dbReference type="EMBL" id="KAL1224864.1"/>
    </source>
</evidence>
<evidence type="ECO:0000256" key="2">
    <source>
        <dbReference type="ARBA" id="ARBA00022448"/>
    </source>
</evidence>
<comment type="subcellular location">
    <subcellularLocation>
        <location evidence="1">Membrane</location>
        <topology evidence="1">Multi-pass membrane protein</topology>
    </subcellularLocation>
</comment>
<dbReference type="GO" id="GO:0006813">
    <property type="term" value="P:potassium ion transport"/>
    <property type="evidence" value="ECO:0007669"/>
    <property type="project" value="UniProtKB-KW"/>
</dbReference>
<reference evidence="12 13" key="1">
    <citation type="submission" date="2024-04" db="EMBL/GenBank/DDBJ databases">
        <title>Genome assembly C_amara_ONT_v2.</title>
        <authorList>
            <person name="Yant L."/>
            <person name="Moore C."/>
            <person name="Slenker M."/>
        </authorList>
    </citation>
    <scope>NUCLEOTIDE SEQUENCE [LARGE SCALE GENOMIC DNA]</scope>
    <source>
        <tissue evidence="12">Leaf</tissue>
    </source>
</reference>
<comment type="similarity">
    <text evidence="9">Belongs to the monovalent cation:proton antiporter 2 (CPA2) transporter (TC 2.A.37) family. CHX (TC 2.A.37.4) subfamily.</text>
</comment>
<dbReference type="AlphaFoldDB" id="A0ABD1C5W0"/>
<evidence type="ECO:0000256" key="9">
    <source>
        <dbReference type="ARBA" id="ARBA00038341"/>
    </source>
</evidence>
<keyword evidence="5" id="KW-0630">Potassium</keyword>
<organism evidence="12 13">
    <name type="scientific">Cardamine amara subsp. amara</name>
    <dbReference type="NCBI Taxonomy" id="228776"/>
    <lineage>
        <taxon>Eukaryota</taxon>
        <taxon>Viridiplantae</taxon>
        <taxon>Streptophyta</taxon>
        <taxon>Embryophyta</taxon>
        <taxon>Tracheophyta</taxon>
        <taxon>Spermatophyta</taxon>
        <taxon>Magnoliopsida</taxon>
        <taxon>eudicotyledons</taxon>
        <taxon>Gunneridae</taxon>
        <taxon>Pentapetalae</taxon>
        <taxon>rosids</taxon>
        <taxon>malvids</taxon>
        <taxon>Brassicales</taxon>
        <taxon>Brassicaceae</taxon>
        <taxon>Cardamineae</taxon>
        <taxon>Cardamine</taxon>
    </lineage>
</organism>
<gene>
    <name evidence="12" type="ORF">V5N11_015642</name>
</gene>
<name>A0ABD1C5W0_CARAN</name>
<dbReference type="EMBL" id="JBANAX010000046">
    <property type="protein sequence ID" value="KAL1224864.1"/>
    <property type="molecule type" value="Genomic_DNA"/>
</dbReference>